<evidence type="ECO:0000313" key="2">
    <source>
        <dbReference type="Proteomes" id="UP000007801"/>
    </source>
</evidence>
<reference evidence="1 2" key="1">
    <citation type="journal article" date="2007" name="Nature">
        <title>Evolution of genes and genomes on the Drosophila phylogeny.</title>
        <authorList>
            <consortium name="Drosophila 12 Genomes Consortium"/>
            <person name="Clark A.G."/>
            <person name="Eisen M.B."/>
            <person name="Smith D.R."/>
            <person name="Bergman C.M."/>
            <person name="Oliver B."/>
            <person name="Markow T.A."/>
            <person name="Kaufman T.C."/>
            <person name="Kellis M."/>
            <person name="Gelbart W."/>
            <person name="Iyer V.N."/>
            <person name="Pollard D.A."/>
            <person name="Sackton T.B."/>
            <person name="Larracuente A.M."/>
            <person name="Singh N.D."/>
            <person name="Abad J.P."/>
            <person name="Abt D.N."/>
            <person name="Adryan B."/>
            <person name="Aguade M."/>
            <person name="Akashi H."/>
            <person name="Anderson W.W."/>
            <person name="Aquadro C.F."/>
            <person name="Ardell D.H."/>
            <person name="Arguello R."/>
            <person name="Artieri C.G."/>
            <person name="Barbash D.A."/>
            <person name="Barker D."/>
            <person name="Barsanti P."/>
            <person name="Batterham P."/>
            <person name="Batzoglou S."/>
            <person name="Begun D."/>
            <person name="Bhutkar A."/>
            <person name="Blanco E."/>
            <person name="Bosak S.A."/>
            <person name="Bradley R.K."/>
            <person name="Brand A.D."/>
            <person name="Brent M.R."/>
            <person name="Brooks A.N."/>
            <person name="Brown R.H."/>
            <person name="Butlin R.K."/>
            <person name="Caggese C."/>
            <person name="Calvi B.R."/>
            <person name="Bernardo de Carvalho A."/>
            <person name="Caspi A."/>
            <person name="Castrezana S."/>
            <person name="Celniker S.E."/>
            <person name="Chang J.L."/>
            <person name="Chapple C."/>
            <person name="Chatterji S."/>
            <person name="Chinwalla A."/>
            <person name="Civetta A."/>
            <person name="Clifton S.W."/>
            <person name="Comeron J.M."/>
            <person name="Costello J.C."/>
            <person name="Coyne J.A."/>
            <person name="Daub J."/>
            <person name="David R.G."/>
            <person name="Delcher A.L."/>
            <person name="Delehaunty K."/>
            <person name="Do C.B."/>
            <person name="Ebling H."/>
            <person name="Edwards K."/>
            <person name="Eickbush T."/>
            <person name="Evans J.D."/>
            <person name="Filipski A."/>
            <person name="Findeiss S."/>
            <person name="Freyhult E."/>
            <person name="Fulton L."/>
            <person name="Fulton R."/>
            <person name="Garcia A.C."/>
            <person name="Gardiner A."/>
            <person name="Garfield D.A."/>
            <person name="Garvin B.E."/>
            <person name="Gibson G."/>
            <person name="Gilbert D."/>
            <person name="Gnerre S."/>
            <person name="Godfrey J."/>
            <person name="Good R."/>
            <person name="Gotea V."/>
            <person name="Gravely B."/>
            <person name="Greenberg A.J."/>
            <person name="Griffiths-Jones S."/>
            <person name="Gross S."/>
            <person name="Guigo R."/>
            <person name="Gustafson E.A."/>
            <person name="Haerty W."/>
            <person name="Hahn M.W."/>
            <person name="Halligan D.L."/>
            <person name="Halpern A.L."/>
            <person name="Halter G.M."/>
            <person name="Han M.V."/>
            <person name="Heger A."/>
            <person name="Hillier L."/>
            <person name="Hinrichs A.S."/>
            <person name="Holmes I."/>
            <person name="Hoskins R.A."/>
            <person name="Hubisz M.J."/>
            <person name="Hultmark D."/>
            <person name="Huntley M.A."/>
            <person name="Jaffe D.B."/>
            <person name="Jagadeeshan S."/>
            <person name="Jeck W.R."/>
            <person name="Johnson J."/>
            <person name="Jones C.D."/>
            <person name="Jordan W.C."/>
            <person name="Karpen G.H."/>
            <person name="Kataoka E."/>
            <person name="Keightley P.D."/>
            <person name="Kheradpour P."/>
            <person name="Kirkness E.F."/>
            <person name="Koerich L.B."/>
            <person name="Kristiansen K."/>
            <person name="Kudrna D."/>
            <person name="Kulathinal R.J."/>
            <person name="Kumar S."/>
            <person name="Kwok R."/>
            <person name="Lander E."/>
            <person name="Langley C.H."/>
            <person name="Lapoint R."/>
            <person name="Lazzaro B.P."/>
            <person name="Lee S.J."/>
            <person name="Levesque L."/>
            <person name="Li R."/>
            <person name="Lin C.F."/>
            <person name="Lin M.F."/>
            <person name="Lindblad-Toh K."/>
            <person name="Llopart A."/>
            <person name="Long M."/>
            <person name="Low L."/>
            <person name="Lozovsky E."/>
            <person name="Lu J."/>
            <person name="Luo M."/>
            <person name="Machado C.A."/>
            <person name="Makalowski W."/>
            <person name="Marzo M."/>
            <person name="Matsuda M."/>
            <person name="Matzkin L."/>
            <person name="McAllister B."/>
            <person name="McBride C.S."/>
            <person name="McKernan B."/>
            <person name="McKernan K."/>
            <person name="Mendez-Lago M."/>
            <person name="Minx P."/>
            <person name="Mollenhauer M.U."/>
            <person name="Montooth K."/>
            <person name="Mount S.M."/>
            <person name="Mu X."/>
            <person name="Myers E."/>
            <person name="Negre B."/>
            <person name="Newfeld S."/>
            <person name="Nielsen R."/>
            <person name="Noor M.A."/>
            <person name="O'Grady P."/>
            <person name="Pachter L."/>
            <person name="Papaceit M."/>
            <person name="Parisi M.J."/>
            <person name="Parisi M."/>
            <person name="Parts L."/>
            <person name="Pedersen J.S."/>
            <person name="Pesole G."/>
            <person name="Phillippy A.M."/>
            <person name="Ponting C.P."/>
            <person name="Pop M."/>
            <person name="Porcelli D."/>
            <person name="Powell J.R."/>
            <person name="Prohaska S."/>
            <person name="Pruitt K."/>
            <person name="Puig M."/>
            <person name="Quesneville H."/>
            <person name="Ram K.R."/>
            <person name="Rand D."/>
            <person name="Rasmussen M.D."/>
            <person name="Reed L.K."/>
            <person name="Reenan R."/>
            <person name="Reily A."/>
            <person name="Remington K.A."/>
            <person name="Rieger T.T."/>
            <person name="Ritchie M.G."/>
            <person name="Robin C."/>
            <person name="Rogers Y.H."/>
            <person name="Rohde C."/>
            <person name="Rozas J."/>
            <person name="Rubenfield M.J."/>
            <person name="Ruiz A."/>
            <person name="Russo S."/>
            <person name="Salzberg S.L."/>
            <person name="Sanchez-Gracia A."/>
            <person name="Saranga D.J."/>
            <person name="Sato H."/>
            <person name="Schaeffer S.W."/>
            <person name="Schatz M.C."/>
            <person name="Schlenke T."/>
            <person name="Schwartz R."/>
            <person name="Segarra C."/>
            <person name="Singh R.S."/>
            <person name="Sirot L."/>
            <person name="Sirota M."/>
            <person name="Sisneros N.B."/>
            <person name="Smith C.D."/>
            <person name="Smith T.F."/>
            <person name="Spieth J."/>
            <person name="Stage D.E."/>
            <person name="Stark A."/>
            <person name="Stephan W."/>
            <person name="Strausberg R.L."/>
            <person name="Strempel S."/>
            <person name="Sturgill D."/>
            <person name="Sutton G."/>
            <person name="Sutton G.G."/>
            <person name="Tao W."/>
            <person name="Teichmann S."/>
            <person name="Tobari Y.N."/>
            <person name="Tomimura Y."/>
            <person name="Tsolas J.M."/>
            <person name="Valente V.L."/>
            <person name="Venter E."/>
            <person name="Venter J.C."/>
            <person name="Vicario S."/>
            <person name="Vieira F.G."/>
            <person name="Vilella A.J."/>
            <person name="Villasante A."/>
            <person name="Walenz B."/>
            <person name="Wang J."/>
            <person name="Wasserman M."/>
            <person name="Watts T."/>
            <person name="Wilson D."/>
            <person name="Wilson R.K."/>
            <person name="Wing R.A."/>
            <person name="Wolfner M.F."/>
            <person name="Wong A."/>
            <person name="Wong G.K."/>
            <person name="Wu C.I."/>
            <person name="Wu G."/>
            <person name="Yamamoto D."/>
            <person name="Yang H.P."/>
            <person name="Yang S.P."/>
            <person name="Yorke J.A."/>
            <person name="Yoshida K."/>
            <person name="Zdobnov E."/>
            <person name="Zhang P."/>
            <person name="Zhang Y."/>
            <person name="Zimin A.V."/>
            <person name="Baldwin J."/>
            <person name="Abdouelleil A."/>
            <person name="Abdulkadir J."/>
            <person name="Abebe A."/>
            <person name="Abera B."/>
            <person name="Abreu J."/>
            <person name="Acer S.C."/>
            <person name="Aftuck L."/>
            <person name="Alexander A."/>
            <person name="An P."/>
            <person name="Anderson E."/>
            <person name="Anderson S."/>
            <person name="Arachi H."/>
            <person name="Azer M."/>
            <person name="Bachantsang P."/>
            <person name="Barry A."/>
            <person name="Bayul T."/>
            <person name="Berlin A."/>
            <person name="Bessette D."/>
            <person name="Bloom T."/>
            <person name="Blye J."/>
            <person name="Boguslavskiy L."/>
            <person name="Bonnet C."/>
            <person name="Boukhgalter B."/>
            <person name="Bourzgui I."/>
            <person name="Brown A."/>
            <person name="Cahill P."/>
            <person name="Channer S."/>
            <person name="Cheshatsang Y."/>
            <person name="Chuda L."/>
            <person name="Citroen M."/>
            <person name="Collymore A."/>
            <person name="Cooke P."/>
            <person name="Costello M."/>
            <person name="D'Aco K."/>
            <person name="Daza R."/>
            <person name="De Haan G."/>
            <person name="DeGray S."/>
            <person name="DeMaso C."/>
            <person name="Dhargay N."/>
            <person name="Dooley K."/>
            <person name="Dooley E."/>
            <person name="Doricent M."/>
            <person name="Dorje P."/>
            <person name="Dorjee K."/>
            <person name="Dupes A."/>
            <person name="Elong R."/>
            <person name="Falk J."/>
            <person name="Farina A."/>
            <person name="Faro S."/>
            <person name="Ferguson D."/>
            <person name="Fisher S."/>
            <person name="Foley C.D."/>
            <person name="Franke A."/>
            <person name="Friedrich D."/>
            <person name="Gadbois L."/>
            <person name="Gearin G."/>
            <person name="Gearin C.R."/>
            <person name="Giannoukos G."/>
            <person name="Goode T."/>
            <person name="Graham J."/>
            <person name="Grandbois E."/>
            <person name="Grewal S."/>
            <person name="Gyaltsen K."/>
            <person name="Hafez N."/>
            <person name="Hagos B."/>
            <person name="Hall J."/>
            <person name="Henson C."/>
            <person name="Hollinger A."/>
            <person name="Honan T."/>
            <person name="Huard M.D."/>
            <person name="Hughes L."/>
            <person name="Hurhula B."/>
            <person name="Husby M.E."/>
            <person name="Kamat A."/>
            <person name="Kanga B."/>
            <person name="Kashin S."/>
            <person name="Khazanovich D."/>
            <person name="Kisner P."/>
            <person name="Lance K."/>
            <person name="Lara M."/>
            <person name="Lee W."/>
            <person name="Lennon N."/>
            <person name="Letendre F."/>
            <person name="LeVine R."/>
            <person name="Lipovsky A."/>
            <person name="Liu X."/>
            <person name="Liu J."/>
            <person name="Liu S."/>
            <person name="Lokyitsang T."/>
            <person name="Lokyitsang Y."/>
            <person name="Lubonja R."/>
            <person name="Lui A."/>
            <person name="MacDonald P."/>
            <person name="Magnisalis V."/>
            <person name="Maru K."/>
            <person name="Matthews C."/>
            <person name="McCusker W."/>
            <person name="McDonough S."/>
            <person name="Mehta T."/>
            <person name="Meldrim J."/>
            <person name="Meneus L."/>
            <person name="Mihai O."/>
            <person name="Mihalev A."/>
            <person name="Mihova T."/>
            <person name="Mittelman R."/>
            <person name="Mlenga V."/>
            <person name="Montmayeur A."/>
            <person name="Mulrain L."/>
            <person name="Navidi A."/>
            <person name="Naylor J."/>
            <person name="Negash T."/>
            <person name="Nguyen T."/>
            <person name="Nguyen N."/>
            <person name="Nicol R."/>
            <person name="Norbu C."/>
            <person name="Norbu N."/>
            <person name="Novod N."/>
            <person name="O'Neill B."/>
            <person name="Osman S."/>
            <person name="Markiewicz E."/>
            <person name="Oyono O.L."/>
            <person name="Patti C."/>
            <person name="Phunkhang P."/>
            <person name="Pierre F."/>
            <person name="Priest M."/>
            <person name="Raghuraman S."/>
            <person name="Rege F."/>
            <person name="Reyes R."/>
            <person name="Rise C."/>
            <person name="Rogov P."/>
            <person name="Ross K."/>
            <person name="Ryan E."/>
            <person name="Settipalli S."/>
            <person name="Shea T."/>
            <person name="Sherpa N."/>
            <person name="Shi L."/>
            <person name="Shih D."/>
            <person name="Sparrow T."/>
            <person name="Spaulding J."/>
            <person name="Stalker J."/>
            <person name="Stange-Thomann N."/>
            <person name="Stavropoulos S."/>
            <person name="Stone C."/>
            <person name="Strader C."/>
            <person name="Tesfaye S."/>
            <person name="Thomson T."/>
            <person name="Thoulutsang Y."/>
            <person name="Thoulutsang D."/>
            <person name="Topham K."/>
            <person name="Topping I."/>
            <person name="Tsamla T."/>
            <person name="Vassiliev H."/>
            <person name="Vo A."/>
            <person name="Wangchuk T."/>
            <person name="Wangdi T."/>
            <person name="Weiand M."/>
            <person name="Wilkinson J."/>
            <person name="Wilson A."/>
            <person name="Yadav S."/>
            <person name="Young G."/>
            <person name="Yu Q."/>
            <person name="Zembek L."/>
            <person name="Zhong D."/>
            <person name="Zimmer A."/>
            <person name="Zwirko Z."/>
            <person name="Jaffe D.B."/>
            <person name="Alvarez P."/>
            <person name="Brockman W."/>
            <person name="Butler J."/>
            <person name="Chin C."/>
            <person name="Gnerre S."/>
            <person name="Grabherr M."/>
            <person name="Kleber M."/>
            <person name="Mauceli E."/>
            <person name="MacCallum I."/>
        </authorList>
    </citation>
    <scope>NUCLEOTIDE SEQUENCE [LARGE SCALE GENOMIC DNA]</scope>
    <source>
        <strain evidence="2">Tucson 14024-0371.13</strain>
    </source>
</reference>
<protein>
    <submittedName>
        <fullName evidence="1">Uncharacterized protein</fullName>
    </submittedName>
</protein>
<evidence type="ECO:0000313" key="1">
    <source>
        <dbReference type="EMBL" id="KPU78711.1"/>
    </source>
</evidence>
<dbReference type="EMBL" id="CH902618">
    <property type="protein sequence ID" value="KPU78711.1"/>
    <property type="molecule type" value="Genomic_DNA"/>
</dbReference>
<gene>
    <name evidence="1" type="primary">Dana\GF27601</name>
    <name evidence="1" type="ORF">GF27601</name>
</gene>
<keyword evidence="2" id="KW-1185">Reference proteome</keyword>
<sequence>MKNFVRETKAVTSRVKTTLKTQSCQGSIGDGSQHGDGTWMWQSRMINCCHIDQNRGGDGDGDGGDIVGTRKWSSGDWNSDGYWYWDRECAEFAASAFKAPPGSLCMPRHG</sequence>
<accession>A0A0P8YBB9</accession>
<name>A0A0P8YBB9_DROAN</name>
<dbReference type="Proteomes" id="UP000007801">
    <property type="component" value="Unassembled WGS sequence"/>
</dbReference>
<organism evidence="1 2">
    <name type="scientific">Drosophila ananassae</name>
    <name type="common">Fruit fly</name>
    <dbReference type="NCBI Taxonomy" id="7217"/>
    <lineage>
        <taxon>Eukaryota</taxon>
        <taxon>Metazoa</taxon>
        <taxon>Ecdysozoa</taxon>
        <taxon>Arthropoda</taxon>
        <taxon>Hexapoda</taxon>
        <taxon>Insecta</taxon>
        <taxon>Pterygota</taxon>
        <taxon>Neoptera</taxon>
        <taxon>Endopterygota</taxon>
        <taxon>Diptera</taxon>
        <taxon>Brachycera</taxon>
        <taxon>Muscomorpha</taxon>
        <taxon>Ephydroidea</taxon>
        <taxon>Drosophilidae</taxon>
        <taxon>Drosophila</taxon>
        <taxon>Sophophora</taxon>
    </lineage>
</organism>
<dbReference type="InParanoid" id="A0A0P8YBB9"/>
<dbReference type="AlphaFoldDB" id="A0A0P8YBB9"/>
<proteinExistence type="predicted"/>